<accession>A0ABY4X8Y4</accession>
<dbReference type="EMBL" id="CP084930">
    <property type="protein sequence ID" value="USI73376.1"/>
    <property type="molecule type" value="Genomic_DNA"/>
</dbReference>
<evidence type="ECO:0000313" key="1">
    <source>
        <dbReference type="EMBL" id="USI73376.1"/>
    </source>
</evidence>
<organism evidence="1 2">
    <name type="scientific">Sphingomonas morindae</name>
    <dbReference type="NCBI Taxonomy" id="1541170"/>
    <lineage>
        <taxon>Bacteria</taxon>
        <taxon>Pseudomonadati</taxon>
        <taxon>Pseudomonadota</taxon>
        <taxon>Alphaproteobacteria</taxon>
        <taxon>Sphingomonadales</taxon>
        <taxon>Sphingomonadaceae</taxon>
        <taxon>Sphingomonas</taxon>
    </lineage>
</organism>
<proteinExistence type="predicted"/>
<gene>
    <name evidence="1" type="ORF">LHA26_02515</name>
</gene>
<keyword evidence="2" id="KW-1185">Reference proteome</keyword>
<name>A0ABY4X8Y4_9SPHN</name>
<sequence>MTGATERAQAGLWRALAARLGPATLLAARSRDWASATFEGARHRLTVRLDGADAALRAAAALATLDEDDLPMPGGFVADLTVIRAQAAEAPVLAIEALTIRDPDAAALPAISGARRAG</sequence>
<dbReference type="Proteomes" id="UP001056937">
    <property type="component" value="Chromosome 1"/>
</dbReference>
<reference evidence="1" key="1">
    <citation type="journal article" date="2022" name="Toxins">
        <title>Genomic Analysis of Sphingopyxis sp. USTB-05 for Biodegrading Cyanobacterial Hepatotoxins.</title>
        <authorList>
            <person name="Liu C."/>
            <person name="Xu Q."/>
            <person name="Zhao Z."/>
            <person name="Zhang H."/>
            <person name="Liu X."/>
            <person name="Yin C."/>
            <person name="Liu Y."/>
            <person name="Yan H."/>
        </authorList>
    </citation>
    <scope>NUCLEOTIDE SEQUENCE</scope>
    <source>
        <strain evidence="1">NBD5</strain>
    </source>
</reference>
<evidence type="ECO:0000313" key="2">
    <source>
        <dbReference type="Proteomes" id="UP001056937"/>
    </source>
</evidence>
<dbReference type="RefSeq" id="WP_252167186.1">
    <property type="nucleotide sequence ID" value="NZ_CP084930.1"/>
</dbReference>
<protein>
    <submittedName>
        <fullName evidence="1">Uncharacterized protein</fullName>
    </submittedName>
</protein>